<evidence type="ECO:0000313" key="3">
    <source>
        <dbReference type="EMBL" id="SKA56934.1"/>
    </source>
</evidence>
<dbReference type="Gene3D" id="1.10.10.800">
    <property type="match status" value="1"/>
</dbReference>
<dbReference type="AlphaFoldDB" id="A0A1T4UW87"/>
<evidence type="ECO:0000256" key="1">
    <source>
        <dbReference type="SAM" id="SignalP"/>
    </source>
</evidence>
<dbReference type="Proteomes" id="UP000242432">
    <property type="component" value="Unassembled WGS sequence"/>
</dbReference>
<dbReference type="Gene3D" id="3.40.50.1820">
    <property type="entry name" value="alpha/beta hydrolase"/>
    <property type="match status" value="1"/>
</dbReference>
<protein>
    <recommendedName>
        <fullName evidence="2">Xaa-Pro dipeptidyl-peptidase-like domain-containing protein</fullName>
    </recommendedName>
</protein>
<evidence type="ECO:0000313" key="4">
    <source>
        <dbReference type="Proteomes" id="UP000242432"/>
    </source>
</evidence>
<evidence type="ECO:0000259" key="2">
    <source>
        <dbReference type="Pfam" id="PF02129"/>
    </source>
</evidence>
<feature type="signal peptide" evidence="1">
    <location>
        <begin position="1"/>
        <end position="24"/>
    </location>
</feature>
<sequence>MKLNKFVTSMIAGAMLMSSVNVMANEVPVSVVAKASQMKNASVEALKDDTRVFNVDKSIEVLKVVFQNRYGFEVAGHLYLPKDFDNTKKYSSLVITGPFGAVKEQSSGLYAQEMAKRGYVTVAFDPSMTGESSGVRRNMGSPEIFTEDYSAAVDFISNLTFVDPQKIGAIGICGLSGMAITAASNDVRIKAVVTSAMYDMSESISDHYNGAYYTDEQRNIVKQHLAKMRDAEAKSGESIRGAHELGVDANGNIQTFDKMFPDTLPADADPVSKDFYGYYIGRAYHPRAINSNTSAWDSTTAYGFFNFSLMDNIKELSPRPLMLITGDKAHSKYFSDNVYKAASSPKELIVVKGATHADLYDQMDKIPFNQIENFFNKNLK</sequence>
<feature type="domain" description="Xaa-Pro dipeptidyl-peptidase-like" evidence="2">
    <location>
        <begin position="74"/>
        <end position="221"/>
    </location>
</feature>
<dbReference type="InterPro" id="IPR051411">
    <property type="entry name" value="Polyketide_trans_af380"/>
</dbReference>
<dbReference type="InterPro" id="IPR029058">
    <property type="entry name" value="AB_hydrolase_fold"/>
</dbReference>
<reference evidence="4" key="1">
    <citation type="submission" date="2017-02" db="EMBL/GenBank/DDBJ databases">
        <authorList>
            <person name="Varghese N."/>
            <person name="Submissions S."/>
        </authorList>
    </citation>
    <scope>NUCLEOTIDE SEQUENCE [LARGE SCALE GENOMIC DNA]</scope>
    <source>
        <strain evidence="4">DSM 3072</strain>
    </source>
</reference>
<dbReference type="PANTHER" id="PTHR47751">
    <property type="entry name" value="SUPERFAMILY HYDROLASE, PUTATIVE (AFU_ORTHOLOGUE AFUA_2G16580)-RELATED"/>
    <property type="match status" value="1"/>
</dbReference>
<gene>
    <name evidence="3" type="ORF">SAMN02745213_00129</name>
</gene>
<keyword evidence="1" id="KW-0732">Signal</keyword>
<dbReference type="GO" id="GO:0016787">
    <property type="term" value="F:hydrolase activity"/>
    <property type="evidence" value="ECO:0007669"/>
    <property type="project" value="InterPro"/>
</dbReference>
<dbReference type="InterPro" id="IPR000383">
    <property type="entry name" value="Xaa-Pro-like_dom"/>
</dbReference>
<dbReference type="STRING" id="83771.SAMN02910357_00933"/>
<name>A0A1T4UW87_9GAMM</name>
<dbReference type="EMBL" id="FUXX01000001">
    <property type="protein sequence ID" value="SKA56934.1"/>
    <property type="molecule type" value="Genomic_DNA"/>
</dbReference>
<dbReference type="RefSeq" id="WP_234973800.1">
    <property type="nucleotide sequence ID" value="NZ_FUXX01000001.1"/>
</dbReference>
<dbReference type="Pfam" id="PF02129">
    <property type="entry name" value="Peptidase_S15"/>
    <property type="match status" value="1"/>
</dbReference>
<keyword evidence="4" id="KW-1185">Reference proteome</keyword>
<dbReference type="PANTHER" id="PTHR47751:SF1">
    <property type="entry name" value="SUPERFAMILY HYDROLASE, PUTATIVE (AFU_ORTHOLOGUE AFUA_2G16580)-RELATED"/>
    <property type="match status" value="1"/>
</dbReference>
<accession>A0A1T4UW87</accession>
<dbReference type="SUPFAM" id="SSF53474">
    <property type="entry name" value="alpha/beta-Hydrolases"/>
    <property type="match status" value="1"/>
</dbReference>
<proteinExistence type="predicted"/>
<feature type="chain" id="PRO_5012391376" description="Xaa-Pro dipeptidyl-peptidase-like domain-containing protein" evidence="1">
    <location>
        <begin position="25"/>
        <end position="380"/>
    </location>
</feature>
<organism evidence="3 4">
    <name type="scientific">Succinivibrio dextrinosolvens DSM 3072</name>
    <dbReference type="NCBI Taxonomy" id="1123324"/>
    <lineage>
        <taxon>Bacteria</taxon>
        <taxon>Pseudomonadati</taxon>
        <taxon>Pseudomonadota</taxon>
        <taxon>Gammaproteobacteria</taxon>
        <taxon>Aeromonadales</taxon>
        <taxon>Succinivibrionaceae</taxon>
        <taxon>Succinivibrio</taxon>
    </lineage>
</organism>